<feature type="transmembrane region" description="Helical" evidence="8">
    <location>
        <begin position="270"/>
        <end position="289"/>
    </location>
</feature>
<evidence type="ECO:0000256" key="8">
    <source>
        <dbReference type="SAM" id="Phobius"/>
    </source>
</evidence>
<dbReference type="GO" id="GO:0005886">
    <property type="term" value="C:plasma membrane"/>
    <property type="evidence" value="ECO:0007669"/>
    <property type="project" value="UniProtKB-SubCell"/>
</dbReference>
<evidence type="ECO:0000259" key="9">
    <source>
        <dbReference type="Pfam" id="PF00892"/>
    </source>
</evidence>
<feature type="transmembrane region" description="Helical" evidence="8">
    <location>
        <begin position="37"/>
        <end position="55"/>
    </location>
</feature>
<feature type="transmembrane region" description="Helical" evidence="8">
    <location>
        <begin position="175"/>
        <end position="198"/>
    </location>
</feature>
<dbReference type="PANTHER" id="PTHR22911">
    <property type="entry name" value="ACYL-MALONYL CONDENSING ENZYME-RELATED"/>
    <property type="match status" value="1"/>
</dbReference>
<evidence type="ECO:0000256" key="3">
    <source>
        <dbReference type="ARBA" id="ARBA00022448"/>
    </source>
</evidence>
<keyword evidence="11" id="KW-1185">Reference proteome</keyword>
<dbReference type="InterPro" id="IPR037185">
    <property type="entry name" value="EmrE-like"/>
</dbReference>
<feature type="transmembrane region" description="Helical" evidence="8">
    <location>
        <begin position="12"/>
        <end position="31"/>
    </location>
</feature>
<evidence type="ECO:0000256" key="2">
    <source>
        <dbReference type="ARBA" id="ARBA00007362"/>
    </source>
</evidence>
<keyword evidence="3" id="KW-0813">Transport</keyword>
<dbReference type="AlphaFoldDB" id="A0A1W6NZ85"/>
<keyword evidence="4" id="KW-1003">Cell membrane</keyword>
<comment type="similarity">
    <text evidence="2">Belongs to the EamA transporter family.</text>
</comment>
<evidence type="ECO:0000256" key="4">
    <source>
        <dbReference type="ARBA" id="ARBA00022475"/>
    </source>
</evidence>
<dbReference type="NCBIfam" id="TIGR00688">
    <property type="entry name" value="rarD"/>
    <property type="match status" value="1"/>
</dbReference>
<dbReference type="RefSeq" id="WP_236951435.1">
    <property type="nucleotide sequence ID" value="NZ_CP019937.1"/>
</dbReference>
<keyword evidence="7 8" id="KW-0472">Membrane</keyword>
<dbReference type="PANTHER" id="PTHR22911:SF137">
    <property type="entry name" value="SOLUTE CARRIER FAMILY 35 MEMBER G2-RELATED"/>
    <property type="match status" value="1"/>
</dbReference>
<evidence type="ECO:0000256" key="6">
    <source>
        <dbReference type="ARBA" id="ARBA00022989"/>
    </source>
</evidence>
<dbReference type="Proteomes" id="UP000242447">
    <property type="component" value="Chromosome"/>
</dbReference>
<evidence type="ECO:0000256" key="7">
    <source>
        <dbReference type="ARBA" id="ARBA00023136"/>
    </source>
</evidence>
<accession>A0A1W6NZ85</accession>
<organism evidence="10 11">
    <name type="scientific">Ketogulonicigenium robustum</name>
    <dbReference type="NCBI Taxonomy" id="92947"/>
    <lineage>
        <taxon>Bacteria</taxon>
        <taxon>Pseudomonadati</taxon>
        <taxon>Pseudomonadota</taxon>
        <taxon>Alphaproteobacteria</taxon>
        <taxon>Rhodobacterales</taxon>
        <taxon>Roseobacteraceae</taxon>
        <taxon>Ketogulonicigenium</taxon>
    </lineage>
</organism>
<evidence type="ECO:0000256" key="1">
    <source>
        <dbReference type="ARBA" id="ARBA00004651"/>
    </source>
</evidence>
<feature type="transmembrane region" description="Helical" evidence="8">
    <location>
        <begin position="129"/>
        <end position="146"/>
    </location>
</feature>
<feature type="domain" description="EamA" evidence="9">
    <location>
        <begin position="9"/>
        <end position="145"/>
    </location>
</feature>
<dbReference type="InterPro" id="IPR004626">
    <property type="entry name" value="RarD"/>
</dbReference>
<comment type="subcellular location">
    <subcellularLocation>
        <location evidence="1">Cell membrane</location>
        <topology evidence="1">Multi-pass membrane protein</topology>
    </subcellularLocation>
</comment>
<feature type="transmembrane region" description="Helical" evidence="8">
    <location>
        <begin position="105"/>
        <end position="122"/>
    </location>
</feature>
<protein>
    <submittedName>
        <fullName evidence="10">Putative permease protein</fullName>
    </submittedName>
</protein>
<evidence type="ECO:0000256" key="5">
    <source>
        <dbReference type="ARBA" id="ARBA00022692"/>
    </source>
</evidence>
<gene>
    <name evidence="10" type="primary">rarD</name>
    <name evidence="10" type="ORF">BVG79_01216</name>
</gene>
<feature type="transmembrane region" description="Helical" evidence="8">
    <location>
        <begin position="247"/>
        <end position="264"/>
    </location>
</feature>
<dbReference type="Pfam" id="PF00892">
    <property type="entry name" value="EamA"/>
    <property type="match status" value="2"/>
</dbReference>
<feature type="transmembrane region" description="Helical" evidence="8">
    <location>
        <begin position="76"/>
        <end position="93"/>
    </location>
</feature>
<name>A0A1W6NZ85_9RHOB</name>
<dbReference type="KEGG" id="kro:BVG79_01216"/>
<feature type="transmembrane region" description="Helical" evidence="8">
    <location>
        <begin position="218"/>
        <end position="235"/>
    </location>
</feature>
<proteinExistence type="inferred from homology"/>
<evidence type="ECO:0000313" key="10">
    <source>
        <dbReference type="EMBL" id="ARO14562.1"/>
    </source>
</evidence>
<sequence>MMRELNQSSGVAALVGTYLIWGFISIYFGLVSGTPPLEILCYRIFWAAVFYGLVLDVQGRLGTVGMVLGNPRRLRLIGFAGVMIAGNWLLFIYAVSNGHATEASIGYYILPLMAVVAGYFFFGERLSPWQILAVGIAAVGVVVLTVGLARAPWVSLGMATTFVLYNVAKRALRDVSPLVSAFAEVVPLVPLALIYLVVFGHTLWDVPLSPEWWQQQGLLMLSGPITAIPLILFGYGAQRVSMATTGLISYMNPTIQLVVAALYFRESLTIWHGIAFALIWLALAIYTWASLRGAIRARS</sequence>
<evidence type="ECO:0000313" key="11">
    <source>
        <dbReference type="Proteomes" id="UP000242447"/>
    </source>
</evidence>
<dbReference type="STRING" id="92947.BVG79_01216"/>
<dbReference type="SUPFAM" id="SSF103481">
    <property type="entry name" value="Multidrug resistance efflux transporter EmrE"/>
    <property type="match status" value="2"/>
</dbReference>
<keyword evidence="6 8" id="KW-1133">Transmembrane helix</keyword>
<reference evidence="10 11" key="1">
    <citation type="submission" date="2017-02" db="EMBL/GenBank/DDBJ databases">
        <title>Ketogulonicigenium robustum SPU B003 Genome sequencing and assembly.</title>
        <authorList>
            <person name="Li Y."/>
            <person name="Liu L."/>
            <person name="Wang C."/>
            <person name="Zhang M."/>
            <person name="Zhang T."/>
            <person name="Zhang Y."/>
        </authorList>
    </citation>
    <scope>NUCLEOTIDE SEQUENCE [LARGE SCALE GENOMIC DNA]</scope>
    <source>
        <strain evidence="10 11">SPU_B003</strain>
    </source>
</reference>
<dbReference type="InterPro" id="IPR000620">
    <property type="entry name" value="EamA_dom"/>
</dbReference>
<feature type="domain" description="EamA" evidence="9">
    <location>
        <begin position="159"/>
        <end position="286"/>
    </location>
</feature>
<dbReference type="EMBL" id="CP019937">
    <property type="protein sequence ID" value="ARO14562.1"/>
    <property type="molecule type" value="Genomic_DNA"/>
</dbReference>
<keyword evidence="5 8" id="KW-0812">Transmembrane</keyword>